<dbReference type="GO" id="GO:0042475">
    <property type="term" value="P:odontogenesis of dentin-containing tooth"/>
    <property type="evidence" value="ECO:0007669"/>
    <property type="project" value="TreeGrafter"/>
</dbReference>
<evidence type="ECO:0000256" key="16">
    <source>
        <dbReference type="SAM" id="SignalP"/>
    </source>
</evidence>
<dbReference type="PANTHER" id="PTHR16237">
    <property type="entry name" value="ODONTOGENIC AMELOBLAST-ASSOCIATED PROTEIN"/>
    <property type="match status" value="1"/>
</dbReference>
<evidence type="ECO:0000256" key="13">
    <source>
        <dbReference type="ARBA" id="ARBA00023242"/>
    </source>
</evidence>
<comment type="subunit">
    <text evidence="6">Interacts (via C-terminus) with ARHGEF5.</text>
</comment>
<proteinExistence type="inferred from homology"/>
<dbReference type="RefSeq" id="XP_006873851.1">
    <property type="nucleotide sequence ID" value="XM_006873789.1"/>
</dbReference>
<feature type="signal peptide" evidence="16">
    <location>
        <begin position="1"/>
        <end position="15"/>
    </location>
</feature>
<keyword evidence="10" id="KW-0091">Biomineralization</keyword>
<feature type="chain" id="PRO_5038624139" description="Odontogenic ameloblast-associated protein" evidence="16">
    <location>
        <begin position="16"/>
        <end position="282"/>
    </location>
</feature>
<evidence type="ECO:0000256" key="9">
    <source>
        <dbReference type="ARBA" id="ARBA00022525"/>
    </source>
</evidence>
<dbReference type="InterPro" id="IPR026802">
    <property type="entry name" value="Odam"/>
</dbReference>
<feature type="compositionally biased region" description="Polar residues" evidence="15">
    <location>
        <begin position="101"/>
        <end position="123"/>
    </location>
</feature>
<evidence type="ECO:0000256" key="5">
    <source>
        <dbReference type="ARBA" id="ARBA00009134"/>
    </source>
</evidence>
<dbReference type="Pfam" id="PF15424">
    <property type="entry name" value="ODAM"/>
    <property type="match status" value="1"/>
</dbReference>
<keyword evidence="9" id="KW-0964">Secreted</keyword>
<feature type="region of interest" description="Disordered" evidence="15">
    <location>
        <begin position="94"/>
        <end position="123"/>
    </location>
</feature>
<comment type="function">
    <text evidence="1">Tooth-associated epithelia protein that probably plays a role in odontogenesis, the complex process that results in the initiation and generation of the tooth. May be incorporated in the enamel matrix at the end of mineralization process. Involved in the induction of RHOA activity via interaction with ARHGEF and expression of downstream factors such as ROCK. Plays a role in attachment of the junctional epithelium to the tooth surface.</text>
</comment>
<name>A0A9B0U141_CHRAS</name>
<evidence type="ECO:0000256" key="11">
    <source>
        <dbReference type="ARBA" id="ARBA00022729"/>
    </source>
</evidence>
<evidence type="ECO:0000313" key="18">
    <source>
        <dbReference type="RefSeq" id="XP_006873851.1"/>
    </source>
</evidence>
<dbReference type="OrthoDB" id="9889202at2759"/>
<dbReference type="GO" id="GO:0005737">
    <property type="term" value="C:cytoplasm"/>
    <property type="evidence" value="ECO:0007669"/>
    <property type="project" value="UniProtKB-SubCell"/>
</dbReference>
<evidence type="ECO:0000256" key="8">
    <source>
        <dbReference type="ARBA" id="ARBA00022490"/>
    </source>
</evidence>
<reference evidence="18" key="1">
    <citation type="submission" date="2025-08" db="UniProtKB">
        <authorList>
            <consortium name="RefSeq"/>
        </authorList>
    </citation>
    <scope>IDENTIFICATION</scope>
    <source>
        <tissue evidence="18">Spleen</tissue>
    </source>
</reference>
<dbReference type="GO" id="GO:0005634">
    <property type="term" value="C:nucleus"/>
    <property type="evidence" value="ECO:0007669"/>
    <property type="project" value="UniProtKB-SubCell"/>
</dbReference>
<accession>A0A9B0U141</accession>
<evidence type="ECO:0000256" key="4">
    <source>
        <dbReference type="ARBA" id="ARBA00004613"/>
    </source>
</evidence>
<evidence type="ECO:0000256" key="6">
    <source>
        <dbReference type="ARBA" id="ARBA00011457"/>
    </source>
</evidence>
<evidence type="ECO:0000256" key="2">
    <source>
        <dbReference type="ARBA" id="ARBA00004123"/>
    </source>
</evidence>
<evidence type="ECO:0000256" key="14">
    <source>
        <dbReference type="ARBA" id="ARBA00030324"/>
    </source>
</evidence>
<dbReference type="GeneID" id="102834910"/>
<dbReference type="Proteomes" id="UP000504623">
    <property type="component" value="Unplaced"/>
</dbReference>
<dbReference type="GO" id="GO:0031214">
    <property type="term" value="P:biomineral tissue development"/>
    <property type="evidence" value="ECO:0007669"/>
    <property type="project" value="UniProtKB-KW"/>
</dbReference>
<dbReference type="GO" id="GO:0005576">
    <property type="term" value="C:extracellular region"/>
    <property type="evidence" value="ECO:0007669"/>
    <property type="project" value="UniProtKB-SubCell"/>
</dbReference>
<comment type="similarity">
    <text evidence="5">Belongs to the ODAM family.</text>
</comment>
<evidence type="ECO:0000313" key="17">
    <source>
        <dbReference type="Proteomes" id="UP000504623"/>
    </source>
</evidence>
<keyword evidence="13" id="KW-0539">Nucleus</keyword>
<keyword evidence="8" id="KW-0963">Cytoplasm</keyword>
<organism evidence="17 18">
    <name type="scientific">Chrysochloris asiatica</name>
    <name type="common">Cape golden mole</name>
    <dbReference type="NCBI Taxonomy" id="185453"/>
    <lineage>
        <taxon>Eukaryota</taxon>
        <taxon>Metazoa</taxon>
        <taxon>Chordata</taxon>
        <taxon>Craniata</taxon>
        <taxon>Vertebrata</taxon>
        <taxon>Euteleostomi</taxon>
        <taxon>Mammalia</taxon>
        <taxon>Eutheria</taxon>
        <taxon>Afrotheria</taxon>
        <taxon>Chrysochloridae</taxon>
        <taxon>Chrysochlorinae</taxon>
        <taxon>Chrysochloris</taxon>
    </lineage>
</organism>
<keyword evidence="11 16" id="KW-0732">Signal</keyword>
<dbReference type="PANTHER" id="PTHR16237:SF3">
    <property type="entry name" value="ODONTOGENIC AMELOBLAST-ASSOCIATED PROTEIN"/>
    <property type="match status" value="1"/>
</dbReference>
<dbReference type="AlphaFoldDB" id="A0A9B0U141"/>
<protein>
    <recommendedName>
        <fullName evidence="7">Odontogenic ameloblast-associated protein</fullName>
    </recommendedName>
    <alternativeName>
        <fullName evidence="14">Apin</fullName>
    </alternativeName>
</protein>
<dbReference type="CTD" id="54959"/>
<comment type="subcellular location">
    <subcellularLocation>
        <location evidence="3">Cytoplasm</location>
    </subcellularLocation>
    <subcellularLocation>
        <location evidence="2">Nucleus</location>
    </subcellularLocation>
    <subcellularLocation>
        <location evidence="4">Secreted</location>
    </subcellularLocation>
</comment>
<evidence type="ECO:0000256" key="1">
    <source>
        <dbReference type="ARBA" id="ARBA00002615"/>
    </source>
</evidence>
<keyword evidence="12" id="KW-0325">Glycoprotein</keyword>
<evidence type="ECO:0000256" key="15">
    <source>
        <dbReference type="SAM" id="MobiDB-lite"/>
    </source>
</evidence>
<keyword evidence="17" id="KW-1185">Reference proteome</keyword>
<evidence type="ECO:0000256" key="7">
    <source>
        <dbReference type="ARBA" id="ARBA00017762"/>
    </source>
</evidence>
<evidence type="ECO:0000256" key="10">
    <source>
        <dbReference type="ARBA" id="ARBA00022591"/>
    </source>
</evidence>
<evidence type="ECO:0000256" key="12">
    <source>
        <dbReference type="ARBA" id="ARBA00023180"/>
    </source>
</evidence>
<sequence length="282" mass="31141">MKIIILLGLLRVIASAPLIPQHLVSASNSNELLLNLNNARLLPLQFQGPFNSLTAPFSGILQEQQQVQVPGLSQFSLSSLDPFSGLLPNQIPIPGHANLGQGPQQSQFDPLQTQAPPQNHQGPNQVMPYVFSFKLPQEHAQMFQYYPVFVYLPWEQPLQAVTSTQLPQQAGPQQFEVQVPFYTQFEYIPQQVEPVTTGGRQQQLAFDPFIDTAPETSAMPAGRVISYLQREKTNSKHASAGIVMPSASPKPSTTNFLASAIDQTIAPEFMEQKAKTNSLREP</sequence>
<gene>
    <name evidence="18" type="primary">ODAM</name>
</gene>
<evidence type="ECO:0000256" key="3">
    <source>
        <dbReference type="ARBA" id="ARBA00004496"/>
    </source>
</evidence>